<sequence length="228" mass="25760">MAENPRALREYFTPNTYNSPIGNRLPEIGANHFEIKASTIQMLPSFYGLDSKNPYKHIDGFLEICTTFKLPNVSLESMTQILDSHTQSIAKLETQIGQLANAISRRDEGKLPSHPIENPRANYHEQAKAVITIRNGKLVDNKVGEPIKDSESNNNESKGISMTKIERKIEKELASSSNFKTLESSATTLYKQKVPYPEALLPPPHLRKDTKTKDILETLKQVKLIFHF</sequence>
<proteinExistence type="predicted"/>
<protein>
    <submittedName>
        <fullName evidence="1">Uncharacterized protein</fullName>
    </submittedName>
</protein>
<evidence type="ECO:0000313" key="2">
    <source>
        <dbReference type="Proteomes" id="UP001060085"/>
    </source>
</evidence>
<keyword evidence="2" id="KW-1185">Reference proteome</keyword>
<dbReference type="EMBL" id="CM044702">
    <property type="protein sequence ID" value="KAI5678660.1"/>
    <property type="molecule type" value="Genomic_DNA"/>
</dbReference>
<reference evidence="2" key="1">
    <citation type="journal article" date="2023" name="Nat. Plants">
        <title>Single-cell RNA sequencing provides a high-resolution roadmap for understanding the multicellular compartmentation of specialized metabolism.</title>
        <authorList>
            <person name="Sun S."/>
            <person name="Shen X."/>
            <person name="Li Y."/>
            <person name="Li Y."/>
            <person name="Wang S."/>
            <person name="Li R."/>
            <person name="Zhang H."/>
            <person name="Shen G."/>
            <person name="Guo B."/>
            <person name="Wei J."/>
            <person name="Xu J."/>
            <person name="St-Pierre B."/>
            <person name="Chen S."/>
            <person name="Sun C."/>
        </authorList>
    </citation>
    <scope>NUCLEOTIDE SEQUENCE [LARGE SCALE GENOMIC DNA]</scope>
</reference>
<accession>A0ACC0C1A0</accession>
<organism evidence="1 2">
    <name type="scientific">Catharanthus roseus</name>
    <name type="common">Madagascar periwinkle</name>
    <name type="synonym">Vinca rosea</name>
    <dbReference type="NCBI Taxonomy" id="4058"/>
    <lineage>
        <taxon>Eukaryota</taxon>
        <taxon>Viridiplantae</taxon>
        <taxon>Streptophyta</taxon>
        <taxon>Embryophyta</taxon>
        <taxon>Tracheophyta</taxon>
        <taxon>Spermatophyta</taxon>
        <taxon>Magnoliopsida</taxon>
        <taxon>eudicotyledons</taxon>
        <taxon>Gunneridae</taxon>
        <taxon>Pentapetalae</taxon>
        <taxon>asterids</taxon>
        <taxon>lamiids</taxon>
        <taxon>Gentianales</taxon>
        <taxon>Apocynaceae</taxon>
        <taxon>Rauvolfioideae</taxon>
        <taxon>Vinceae</taxon>
        <taxon>Catharanthinae</taxon>
        <taxon>Catharanthus</taxon>
    </lineage>
</organism>
<dbReference type="Proteomes" id="UP001060085">
    <property type="component" value="Linkage Group LG02"/>
</dbReference>
<gene>
    <name evidence="1" type="ORF">M9H77_09610</name>
</gene>
<comment type="caution">
    <text evidence="1">The sequence shown here is derived from an EMBL/GenBank/DDBJ whole genome shotgun (WGS) entry which is preliminary data.</text>
</comment>
<name>A0ACC0C1A0_CATRO</name>
<evidence type="ECO:0000313" key="1">
    <source>
        <dbReference type="EMBL" id="KAI5678660.1"/>
    </source>
</evidence>